<evidence type="ECO:0000313" key="2">
    <source>
        <dbReference type="Proteomes" id="UP000248806"/>
    </source>
</evidence>
<reference evidence="1 2" key="1">
    <citation type="submission" date="2018-06" db="EMBL/GenBank/DDBJ databases">
        <title>Genomic Encyclopedia of Archaeal and Bacterial Type Strains, Phase II (KMG-II): from individual species to whole genera.</title>
        <authorList>
            <person name="Goeker M."/>
        </authorList>
    </citation>
    <scope>NUCLEOTIDE SEQUENCE [LARGE SCALE GENOMIC DNA]</scope>
    <source>
        <strain evidence="1 2">ATCC BAA-1881</strain>
    </source>
</reference>
<dbReference type="AlphaFoldDB" id="A0A326U774"/>
<name>A0A326U774_THEHA</name>
<proteinExistence type="predicted"/>
<gene>
    <name evidence="1" type="ORF">EI42_03151</name>
</gene>
<dbReference type="RefSeq" id="WP_111323535.1">
    <property type="nucleotide sequence ID" value="NZ_BIFX01000001.1"/>
</dbReference>
<keyword evidence="2" id="KW-1185">Reference proteome</keyword>
<protein>
    <submittedName>
        <fullName evidence="1">Uncharacterized protein</fullName>
    </submittedName>
</protein>
<dbReference type="EMBL" id="QKUF01000010">
    <property type="protein sequence ID" value="PZW28397.1"/>
    <property type="molecule type" value="Genomic_DNA"/>
</dbReference>
<evidence type="ECO:0000313" key="1">
    <source>
        <dbReference type="EMBL" id="PZW28397.1"/>
    </source>
</evidence>
<organism evidence="1 2">
    <name type="scientific">Thermosporothrix hazakensis</name>
    <dbReference type="NCBI Taxonomy" id="644383"/>
    <lineage>
        <taxon>Bacteria</taxon>
        <taxon>Bacillati</taxon>
        <taxon>Chloroflexota</taxon>
        <taxon>Ktedonobacteria</taxon>
        <taxon>Ktedonobacterales</taxon>
        <taxon>Thermosporotrichaceae</taxon>
        <taxon>Thermosporothrix</taxon>
    </lineage>
</organism>
<sequence length="200" mass="22516">MDKNTLYRSLLEAVRELYEERNDRVQKAAYVIKAWQSANRVYIEGWASTDDEDRQKDDVPPEAFLHSLPAYFGAKAPLMLNHQPYQIGYLQKVALIREGKSSYEISHPDDLAEFEYQPVSGTGVYARAALTHEQAPELLTKAAGFSFAGRAKKRVRKATGGWHLIQIDPLEEVTLAVSPAVPVNPNALIMRGREEHASKH</sequence>
<comment type="caution">
    <text evidence="1">The sequence shown here is derived from an EMBL/GenBank/DDBJ whole genome shotgun (WGS) entry which is preliminary data.</text>
</comment>
<accession>A0A326U774</accession>
<dbReference type="Proteomes" id="UP000248806">
    <property type="component" value="Unassembled WGS sequence"/>
</dbReference>